<gene>
    <name evidence="1" type="ORF">IAA19_03185</name>
</gene>
<evidence type="ECO:0000313" key="2">
    <source>
        <dbReference type="Proteomes" id="UP000824062"/>
    </source>
</evidence>
<dbReference type="Proteomes" id="UP000824062">
    <property type="component" value="Unassembled WGS sequence"/>
</dbReference>
<accession>A0A9D2EYY5</accession>
<organism evidence="1 2">
    <name type="scientific">Candidatus Olsenella pullistercoris</name>
    <dbReference type="NCBI Taxonomy" id="2838712"/>
    <lineage>
        <taxon>Bacteria</taxon>
        <taxon>Bacillati</taxon>
        <taxon>Actinomycetota</taxon>
        <taxon>Coriobacteriia</taxon>
        <taxon>Coriobacteriales</taxon>
        <taxon>Atopobiaceae</taxon>
        <taxon>Olsenella</taxon>
    </lineage>
</organism>
<evidence type="ECO:0000313" key="1">
    <source>
        <dbReference type="EMBL" id="HIZ46007.1"/>
    </source>
</evidence>
<protein>
    <submittedName>
        <fullName evidence="1">Uncharacterized protein</fullName>
    </submittedName>
</protein>
<dbReference type="AlphaFoldDB" id="A0A9D2EYY5"/>
<reference evidence="1" key="2">
    <citation type="submission" date="2021-04" db="EMBL/GenBank/DDBJ databases">
        <authorList>
            <person name="Gilroy R."/>
        </authorList>
    </citation>
    <scope>NUCLEOTIDE SEQUENCE</scope>
    <source>
        <strain evidence="1">ChiHjej12B11-14209</strain>
    </source>
</reference>
<name>A0A9D2EYY5_9ACTN</name>
<dbReference type="EMBL" id="DXBM01000031">
    <property type="protein sequence ID" value="HIZ46007.1"/>
    <property type="molecule type" value="Genomic_DNA"/>
</dbReference>
<sequence length="353" mass="38287">MSRAVDAGIAERLAEAAARGSCYVPEGQGDDVRRALVRRVARGDVVSPARGMFAETDTWLASKPPARALMIARGLQALHPDWVFCGPTAALAHGIDVSDALTGRTHLAVGARGCASGTPSLARHRLSSSDGEDPAFEQVAGLRVTPPDQTVFDCLRWSDFAHGLGVIDSALRLGLVGAEGIAEFIEGQRGLRRGVDRALATLAWADPRSENGGESIARGRMLLLGYARPELQVEVPRVVERGQPYRADYCWVRTDGAVILGELDGRVKYVEEELMGGRDIDDVISDENIRGSRFSLYDVSLVRFRFGVTERPGDFAALLDEYGVPKRGTPLALPDGVCVTPDWDRLRRRTGLR</sequence>
<comment type="caution">
    <text evidence="1">The sequence shown here is derived from an EMBL/GenBank/DDBJ whole genome shotgun (WGS) entry which is preliminary data.</text>
</comment>
<proteinExistence type="predicted"/>
<reference evidence="1" key="1">
    <citation type="journal article" date="2021" name="PeerJ">
        <title>Extensive microbial diversity within the chicken gut microbiome revealed by metagenomics and culture.</title>
        <authorList>
            <person name="Gilroy R."/>
            <person name="Ravi A."/>
            <person name="Getino M."/>
            <person name="Pursley I."/>
            <person name="Horton D.L."/>
            <person name="Alikhan N.F."/>
            <person name="Baker D."/>
            <person name="Gharbi K."/>
            <person name="Hall N."/>
            <person name="Watson M."/>
            <person name="Adriaenssens E.M."/>
            <person name="Foster-Nyarko E."/>
            <person name="Jarju S."/>
            <person name="Secka A."/>
            <person name="Antonio M."/>
            <person name="Oren A."/>
            <person name="Chaudhuri R.R."/>
            <person name="La Ragione R."/>
            <person name="Hildebrand F."/>
            <person name="Pallen M.J."/>
        </authorList>
    </citation>
    <scope>NUCLEOTIDE SEQUENCE</scope>
    <source>
        <strain evidence="1">ChiHjej12B11-14209</strain>
    </source>
</reference>